<organism evidence="1 2">
    <name type="scientific">Paenibacillus paeoniae</name>
    <dbReference type="NCBI Taxonomy" id="2292705"/>
    <lineage>
        <taxon>Bacteria</taxon>
        <taxon>Bacillati</taxon>
        <taxon>Bacillota</taxon>
        <taxon>Bacilli</taxon>
        <taxon>Bacillales</taxon>
        <taxon>Paenibacillaceae</taxon>
        <taxon>Paenibacillus</taxon>
    </lineage>
</organism>
<reference evidence="1 2" key="1">
    <citation type="submission" date="2018-08" db="EMBL/GenBank/DDBJ databases">
        <title>Paenibacillus sp. M4BSY-1, whole genome shotgun sequence.</title>
        <authorList>
            <person name="Tuo L."/>
        </authorList>
    </citation>
    <scope>NUCLEOTIDE SEQUENCE [LARGE SCALE GENOMIC DNA]</scope>
    <source>
        <strain evidence="1 2">M4BSY-1</strain>
    </source>
</reference>
<keyword evidence="2" id="KW-1185">Reference proteome</keyword>
<name>A0A371PLJ1_9BACL</name>
<comment type="caution">
    <text evidence="1">The sequence shown here is derived from an EMBL/GenBank/DDBJ whole genome shotgun (WGS) entry which is preliminary data.</text>
</comment>
<evidence type="ECO:0000313" key="1">
    <source>
        <dbReference type="EMBL" id="REK77074.1"/>
    </source>
</evidence>
<proteinExistence type="predicted"/>
<dbReference type="AlphaFoldDB" id="A0A371PLJ1"/>
<dbReference type="GO" id="GO:0015035">
    <property type="term" value="F:protein-disulfide reductase activity"/>
    <property type="evidence" value="ECO:0007669"/>
    <property type="project" value="InterPro"/>
</dbReference>
<dbReference type="RefSeq" id="WP_116044434.1">
    <property type="nucleotide sequence ID" value="NZ_QUBQ01000001.1"/>
</dbReference>
<dbReference type="PANTHER" id="PTHR33639:SF2">
    <property type="entry name" value="DUF393 DOMAIN-CONTAINING PROTEIN"/>
    <property type="match status" value="1"/>
</dbReference>
<dbReference type="PANTHER" id="PTHR33639">
    <property type="entry name" value="THIOL-DISULFIDE OXIDOREDUCTASE DCC"/>
    <property type="match status" value="1"/>
</dbReference>
<dbReference type="OrthoDB" id="9785438at2"/>
<dbReference type="InterPro" id="IPR052927">
    <property type="entry name" value="DCC_oxidoreductase"/>
</dbReference>
<sequence>MAQLNSQSQDGKETIIFIDGECHLCQNITKYLVKHDHRRTFSFATLQSAAGQRLLREGGLPTDDWDSFVLFESGRFYTNSGAALRVMKGLGGWRGLLYALIIVPAPLRNAVYGWIAKNRHRLSGGAQSCLMPTPEVMSRFVKNGISTP</sequence>
<dbReference type="Pfam" id="PF04134">
    <property type="entry name" value="DCC1-like"/>
    <property type="match status" value="1"/>
</dbReference>
<dbReference type="Proteomes" id="UP000261905">
    <property type="component" value="Unassembled WGS sequence"/>
</dbReference>
<gene>
    <name evidence="1" type="ORF">DX130_08725</name>
</gene>
<dbReference type="EMBL" id="QUBQ01000001">
    <property type="protein sequence ID" value="REK77074.1"/>
    <property type="molecule type" value="Genomic_DNA"/>
</dbReference>
<evidence type="ECO:0000313" key="2">
    <source>
        <dbReference type="Proteomes" id="UP000261905"/>
    </source>
</evidence>
<accession>A0A371PLJ1</accession>
<protein>
    <submittedName>
        <fullName evidence="1">DUF393 domain-containing protein</fullName>
    </submittedName>
</protein>
<dbReference type="InterPro" id="IPR007263">
    <property type="entry name" value="DCC1-like"/>
</dbReference>